<comment type="similarity">
    <text evidence="2 11">Belongs to the mitochondrial carrier (TC 2.A.29) family.</text>
</comment>
<evidence type="ECO:0000256" key="7">
    <source>
        <dbReference type="ARBA" id="ARBA00022989"/>
    </source>
</evidence>
<dbReference type="InterPro" id="IPR018108">
    <property type="entry name" value="MCP_transmembrane"/>
</dbReference>
<evidence type="ECO:0000256" key="2">
    <source>
        <dbReference type="ARBA" id="ARBA00006375"/>
    </source>
</evidence>
<dbReference type="Proteomes" id="UP000783686">
    <property type="component" value="Unassembled WGS sequence"/>
</dbReference>
<sequence length="342" mass="38133">MSRSPVPASQQISLGQQIVASSSGALLTSLFMTPMDVVKTRLQTQIQPVAKGECFLFNNGLMEHLCTSCAEPAKDLRCEWFNRPGHFNGTLDAFVKITRTEGVRSLWSGLSPTIVSAIPQTVFYFTLYDNLHTRLRKTFTDGYIAPLLSGAGARSVAASVVSPLEMIRTKMQSEILSYKDILKAIRTSIKHEGYTMLWRGLTATLFRDVPFSAIYWIGYEDLKARTISYFNRKDTNFFISFMAGATSGTVATVITQPFDVVKTHKQVTIGRIGRKDMKKGKPVTTNKPMRVVMKQIVAQEGVGGLFTGLAPRIFKTSMACAIMIGTYEYLKLVFKRRNFAEN</sequence>
<dbReference type="PANTHER" id="PTHR45760">
    <property type="entry name" value="FI19922P1-RELATED"/>
    <property type="match status" value="1"/>
</dbReference>
<keyword evidence="4 10" id="KW-0812">Transmembrane</keyword>
<dbReference type="InterPro" id="IPR045315">
    <property type="entry name" value="Mtm1-like"/>
</dbReference>
<keyword evidence="5" id="KW-0677">Repeat</keyword>
<protein>
    <recommendedName>
        <fullName evidence="14">Mitochondrial carrier protein</fullName>
    </recommendedName>
</protein>
<dbReference type="SUPFAM" id="SSF103506">
    <property type="entry name" value="Mitochondrial carrier"/>
    <property type="match status" value="1"/>
</dbReference>
<evidence type="ECO:0000256" key="6">
    <source>
        <dbReference type="ARBA" id="ARBA00022792"/>
    </source>
</evidence>
<dbReference type="Gene3D" id="1.50.40.10">
    <property type="entry name" value="Mitochondrial carrier domain"/>
    <property type="match status" value="1"/>
</dbReference>
<dbReference type="PANTHER" id="PTHR45760:SF2">
    <property type="entry name" value="FI19922P1-RELATED"/>
    <property type="match status" value="1"/>
</dbReference>
<feature type="repeat" description="Solcar" evidence="10">
    <location>
        <begin position="235"/>
        <end position="333"/>
    </location>
</feature>
<keyword evidence="7" id="KW-1133">Transmembrane helix</keyword>
<keyword evidence="13" id="KW-1185">Reference proteome</keyword>
<feature type="repeat" description="Solcar" evidence="10">
    <location>
        <begin position="141"/>
        <end position="225"/>
    </location>
</feature>
<gene>
    <name evidence="12" type="ORF">BOKJ2_LOCUS7681</name>
</gene>
<evidence type="ECO:0000313" key="12">
    <source>
        <dbReference type="EMBL" id="CAD5218471.1"/>
    </source>
</evidence>
<evidence type="ECO:0000256" key="10">
    <source>
        <dbReference type="PROSITE-ProRule" id="PRU00282"/>
    </source>
</evidence>
<feature type="repeat" description="Solcar" evidence="10">
    <location>
        <begin position="12"/>
        <end position="134"/>
    </location>
</feature>
<dbReference type="GO" id="GO:0005743">
    <property type="term" value="C:mitochondrial inner membrane"/>
    <property type="evidence" value="ECO:0007669"/>
    <property type="project" value="UniProtKB-SubCell"/>
</dbReference>
<keyword evidence="8" id="KW-0496">Mitochondrion</keyword>
<comment type="subcellular location">
    <subcellularLocation>
        <location evidence="1">Mitochondrion inner membrane</location>
        <topology evidence="1">Multi-pass membrane protein</topology>
    </subcellularLocation>
</comment>
<dbReference type="EMBL" id="CAJFCW020000004">
    <property type="protein sequence ID" value="CAG9110623.1"/>
    <property type="molecule type" value="Genomic_DNA"/>
</dbReference>
<keyword evidence="6" id="KW-0999">Mitochondrion inner membrane</keyword>
<evidence type="ECO:0000256" key="3">
    <source>
        <dbReference type="ARBA" id="ARBA00022448"/>
    </source>
</evidence>
<keyword evidence="3 11" id="KW-0813">Transport</keyword>
<name>A0A811KRY3_9BILA</name>
<dbReference type="Proteomes" id="UP000614601">
    <property type="component" value="Unassembled WGS sequence"/>
</dbReference>
<dbReference type="InterPro" id="IPR023395">
    <property type="entry name" value="MCP_dom_sf"/>
</dbReference>
<evidence type="ECO:0000256" key="1">
    <source>
        <dbReference type="ARBA" id="ARBA00004448"/>
    </source>
</evidence>
<evidence type="ECO:0000256" key="9">
    <source>
        <dbReference type="ARBA" id="ARBA00023136"/>
    </source>
</evidence>
<reference evidence="12" key="1">
    <citation type="submission" date="2020-09" db="EMBL/GenBank/DDBJ databases">
        <authorList>
            <person name="Kikuchi T."/>
        </authorList>
    </citation>
    <scope>NUCLEOTIDE SEQUENCE</scope>
    <source>
        <strain evidence="12">SH1</strain>
    </source>
</reference>
<dbReference type="EMBL" id="CAJFDH010000004">
    <property type="protein sequence ID" value="CAD5218471.1"/>
    <property type="molecule type" value="Genomic_DNA"/>
</dbReference>
<evidence type="ECO:0008006" key="14">
    <source>
        <dbReference type="Google" id="ProtNLM"/>
    </source>
</evidence>
<comment type="caution">
    <text evidence="12">The sequence shown here is derived from an EMBL/GenBank/DDBJ whole genome shotgun (WGS) entry which is preliminary data.</text>
</comment>
<dbReference type="GO" id="GO:1990542">
    <property type="term" value="P:mitochondrial transmembrane transport"/>
    <property type="evidence" value="ECO:0007669"/>
    <property type="project" value="InterPro"/>
</dbReference>
<dbReference type="PROSITE" id="PS50920">
    <property type="entry name" value="SOLCAR"/>
    <property type="match status" value="3"/>
</dbReference>
<proteinExistence type="inferred from homology"/>
<dbReference type="AlphaFoldDB" id="A0A811KRY3"/>
<evidence type="ECO:0000256" key="5">
    <source>
        <dbReference type="ARBA" id="ARBA00022737"/>
    </source>
</evidence>
<accession>A0A811KRY3</accession>
<organism evidence="12 13">
    <name type="scientific">Bursaphelenchus okinawaensis</name>
    <dbReference type="NCBI Taxonomy" id="465554"/>
    <lineage>
        <taxon>Eukaryota</taxon>
        <taxon>Metazoa</taxon>
        <taxon>Ecdysozoa</taxon>
        <taxon>Nematoda</taxon>
        <taxon>Chromadorea</taxon>
        <taxon>Rhabditida</taxon>
        <taxon>Tylenchina</taxon>
        <taxon>Tylenchomorpha</taxon>
        <taxon>Aphelenchoidea</taxon>
        <taxon>Aphelenchoididae</taxon>
        <taxon>Bursaphelenchus</taxon>
    </lineage>
</organism>
<dbReference type="OrthoDB" id="1747031at2759"/>
<evidence type="ECO:0000256" key="8">
    <source>
        <dbReference type="ARBA" id="ARBA00023128"/>
    </source>
</evidence>
<evidence type="ECO:0000313" key="13">
    <source>
        <dbReference type="Proteomes" id="UP000614601"/>
    </source>
</evidence>
<evidence type="ECO:0000256" key="4">
    <source>
        <dbReference type="ARBA" id="ARBA00022692"/>
    </source>
</evidence>
<keyword evidence="9 10" id="KW-0472">Membrane</keyword>
<evidence type="ECO:0000256" key="11">
    <source>
        <dbReference type="RuleBase" id="RU000488"/>
    </source>
</evidence>
<dbReference type="Pfam" id="PF00153">
    <property type="entry name" value="Mito_carr"/>
    <property type="match status" value="4"/>
</dbReference>